<reference evidence="7" key="3">
    <citation type="submission" date="2016-05" db="EMBL/GenBank/DDBJ databases">
        <title>WGS assembly of Xenopus tropicalis.</title>
        <authorList>
            <person name="Sessions A."/>
            <person name="Jenkins J."/>
            <person name="Mitros T."/>
            <person name="Lyons J.T."/>
            <person name="Dichmann D.S."/>
            <person name="Robert J."/>
            <person name="Harland R.M."/>
            <person name="Rokhsar D.S."/>
        </authorList>
    </citation>
    <scope>NUCLEOTIDE SEQUENCE</scope>
    <source>
        <strain evidence="7">Nigerian</strain>
    </source>
</reference>
<comment type="similarity">
    <text evidence="2">Belongs to the beta/gamma-crystallin family.</text>
</comment>
<name>A0A1B8XT25_XENTR</name>
<feature type="domain" description="Beta/gamma crystallin 'Greek key'" evidence="6">
    <location>
        <begin position="3"/>
        <end position="43"/>
    </location>
</feature>
<reference evidence="7" key="1">
    <citation type="submission" date="2009-11" db="EMBL/GenBank/DDBJ databases">
        <authorList>
            <consortium name="US DOE Joint Genome Institute (JGI-PGF)"/>
            <person name="Ottilar R."/>
            <person name="Schmutz J."/>
            <person name="Salamov A."/>
            <person name="Cheng J.F."/>
            <person name="Lucas S."/>
            <person name="Pitluck S."/>
            <person name="Gundlach H."/>
            <person name="Guo Y."/>
            <person name="Haberer G."/>
            <person name="Nasrallah J."/>
            <person name="Mayer K.F.X."/>
            <person name="van de Peer Y."/>
            <person name="Weigel D."/>
            <person name="Grigoriev I.V."/>
        </authorList>
    </citation>
    <scope>NUCLEOTIDE SEQUENCE</scope>
    <source>
        <strain evidence="7">Nigerian</strain>
    </source>
</reference>
<dbReference type="SMART" id="SM00247">
    <property type="entry name" value="XTALbg"/>
    <property type="match status" value="2"/>
</dbReference>
<reference evidence="7" key="2">
    <citation type="journal article" date="2010" name="Science">
        <title>The genome of the Western clawed frog Xenopus tropicalis.</title>
        <authorList>
            <person name="Hellsten U."/>
            <person name="Harland R.M."/>
            <person name="Gilchrist M.J."/>
            <person name="Hendrix D."/>
            <person name="Jurka J."/>
            <person name="Kapitonov V."/>
            <person name="Ovcharenko I."/>
            <person name="Putnam N.H."/>
            <person name="Shu S."/>
            <person name="Taher L."/>
            <person name="Blitz I.L."/>
            <person name="Blumberg B."/>
            <person name="Dichmann D.S."/>
            <person name="Dubchak I."/>
            <person name="Amaya E."/>
            <person name="Detter J.C."/>
            <person name="Fletcher R."/>
            <person name="Gerhard D.S."/>
            <person name="Goodstein D."/>
            <person name="Graves T."/>
            <person name="Grigoriev I.V."/>
            <person name="Grimwood J."/>
            <person name="Kawashima T."/>
            <person name="Lindquist E."/>
            <person name="Lucas S.M."/>
            <person name="Mead P.E."/>
            <person name="Mitros T."/>
            <person name="Ogino H."/>
            <person name="Ohta Y."/>
            <person name="Poliakov A.V."/>
            <person name="Pollet N."/>
            <person name="Robert J."/>
            <person name="Salamov A."/>
            <person name="Sater A.K."/>
            <person name="Schmutz J."/>
            <person name="Terry A."/>
            <person name="Vize P.D."/>
            <person name="Warren W.C."/>
            <person name="Wells D."/>
            <person name="Wills A."/>
            <person name="Wilson R.K."/>
            <person name="Zimmerman L.B."/>
            <person name="Zorn A.M."/>
            <person name="Grainger R."/>
            <person name="Grammer T."/>
            <person name="Khokha M.K."/>
            <person name="Richardson P.M."/>
            <person name="Rokhsar D.S."/>
        </authorList>
    </citation>
    <scope>NUCLEOTIDE SEQUENCE [LARGE SCALE GENOMIC DNA]</scope>
    <source>
        <strain evidence="7">Nigerian</strain>
    </source>
</reference>
<keyword evidence="4" id="KW-0273">Eye lens protein</keyword>
<accession>A0A1B8XT25</accession>
<dbReference type="EMBL" id="KV464019">
    <property type="protein sequence ID" value="OCA13810.1"/>
    <property type="molecule type" value="Genomic_DNA"/>
</dbReference>
<evidence type="ECO:0000256" key="4">
    <source>
        <dbReference type="ARBA" id="ARBA00022613"/>
    </source>
</evidence>
<dbReference type="InterPro" id="IPR001064">
    <property type="entry name" value="Beta/gamma_crystallin"/>
</dbReference>
<dbReference type="InterPro" id="IPR050252">
    <property type="entry name" value="Beta/Gamma-Crystallin"/>
</dbReference>
<dbReference type="SUPFAM" id="SSF49695">
    <property type="entry name" value="gamma-Crystallin-like"/>
    <property type="match status" value="1"/>
</dbReference>
<comment type="subunit">
    <text evidence="3">Monomer.</text>
</comment>
<dbReference type="GO" id="GO:0005212">
    <property type="term" value="F:structural constituent of eye lens"/>
    <property type="evidence" value="ECO:0007669"/>
    <property type="project" value="UniProtKB-KW"/>
</dbReference>
<feature type="domain" description="Beta/gamma crystallin 'Greek key'" evidence="6">
    <location>
        <begin position="88"/>
        <end position="128"/>
    </location>
</feature>
<dbReference type="PANTHER" id="PTHR11818">
    <property type="entry name" value="BETA/GAMMA CRYSTALLIN"/>
    <property type="match status" value="1"/>
</dbReference>
<evidence type="ECO:0000256" key="5">
    <source>
        <dbReference type="ARBA" id="ARBA00022737"/>
    </source>
</evidence>
<dbReference type="InterPro" id="IPR011024">
    <property type="entry name" value="G_crystallin-like"/>
</dbReference>
<keyword evidence="5" id="KW-0677">Repeat</keyword>
<evidence type="ECO:0000256" key="1">
    <source>
        <dbReference type="ARBA" id="ARBA00003689"/>
    </source>
</evidence>
<dbReference type="PROSITE" id="PS50915">
    <property type="entry name" value="CRYSTALLIN_BETA_GAMMA"/>
    <property type="match status" value="2"/>
</dbReference>
<sequence>MSNILELFSEPNLKGDSVKLKADSGDLSSVGFLKRAQSLRVVGDPWIVFTGTQYRGEFTHYKEGSCNIPGFANEISSVRVVPGGILTPKITLYEHINYGGRAVTLEKAAESLKSYGFDDMISSHKAESGAWILYDGEHYRGSRMVTVAGDRVPNYVPLGWNDRVSSHLHLAPTPGTYSRHLLPAPTPGTYSRHLLSAPTAGTYTQHLLPAPTLGTYCRHLHLAPTPGTYSRHLLPAPTPSTYSRHLLSAPTAGTYTWHLLPAPTPSTYCQSG</sequence>
<dbReference type="PANTHER" id="PTHR11818:SF103">
    <property type="entry name" value="BETA_GAMMA CRYSTALLIN 'GREEK KEY' DOMAIN-CONTAINING PROTEIN"/>
    <property type="match status" value="1"/>
</dbReference>
<evidence type="ECO:0000256" key="2">
    <source>
        <dbReference type="ARBA" id="ARBA00009646"/>
    </source>
</evidence>
<dbReference type="FunFam" id="2.60.20.10:FF:000016">
    <property type="entry name" value="Uncharacterized protein"/>
    <property type="match status" value="1"/>
</dbReference>
<evidence type="ECO:0000256" key="3">
    <source>
        <dbReference type="ARBA" id="ARBA00011245"/>
    </source>
</evidence>
<dbReference type="Gene3D" id="2.60.20.10">
    <property type="entry name" value="Crystallins"/>
    <property type="match status" value="2"/>
</dbReference>
<dbReference type="AlphaFoldDB" id="A0A1B8XT25"/>
<organism evidence="7">
    <name type="scientific">Xenopus tropicalis</name>
    <name type="common">Western clawed frog</name>
    <name type="synonym">Silurana tropicalis</name>
    <dbReference type="NCBI Taxonomy" id="8364"/>
    <lineage>
        <taxon>Eukaryota</taxon>
        <taxon>Metazoa</taxon>
        <taxon>Chordata</taxon>
        <taxon>Craniata</taxon>
        <taxon>Vertebrata</taxon>
        <taxon>Euteleostomi</taxon>
        <taxon>Amphibia</taxon>
        <taxon>Batrachia</taxon>
        <taxon>Anura</taxon>
        <taxon>Pipoidea</taxon>
        <taxon>Pipidae</taxon>
        <taxon>Xenopodinae</taxon>
        <taxon>Xenopus</taxon>
        <taxon>Silurana</taxon>
    </lineage>
</organism>
<dbReference type="FunFam" id="2.60.20.10:FF:000015">
    <property type="entry name" value="Uncharacterized protein"/>
    <property type="match status" value="1"/>
</dbReference>
<comment type="function">
    <text evidence="1">Crystallins are the dominant structural components of the vertebrate eye lens.</text>
</comment>
<dbReference type="Pfam" id="PF00030">
    <property type="entry name" value="Crystall"/>
    <property type="match status" value="2"/>
</dbReference>
<proteinExistence type="inferred from homology"/>
<gene>
    <name evidence="7" type="ORF">XENTR_v90029315mg</name>
</gene>
<protein>
    <recommendedName>
        <fullName evidence="6">Beta/gamma crystallin 'Greek key' domain-containing protein</fullName>
    </recommendedName>
</protein>
<evidence type="ECO:0000259" key="6">
    <source>
        <dbReference type="PROSITE" id="PS50915"/>
    </source>
</evidence>
<evidence type="ECO:0000313" key="7">
    <source>
        <dbReference type="EMBL" id="OCA13810.1"/>
    </source>
</evidence>